<keyword evidence="6" id="KW-0812">Transmembrane</keyword>
<organism evidence="12 13">
    <name type="scientific">Ereboglobus luteus</name>
    <dbReference type="NCBI Taxonomy" id="1796921"/>
    <lineage>
        <taxon>Bacteria</taxon>
        <taxon>Pseudomonadati</taxon>
        <taxon>Verrucomicrobiota</taxon>
        <taxon>Opitutia</taxon>
        <taxon>Opitutales</taxon>
        <taxon>Opitutaceae</taxon>
        <taxon>Ereboglobus</taxon>
    </lineage>
</organism>
<dbReference type="Pfam" id="PF03544">
    <property type="entry name" value="TonB_C"/>
    <property type="match status" value="1"/>
</dbReference>
<keyword evidence="10" id="KW-0732">Signal</keyword>
<keyword evidence="8" id="KW-1133">Transmembrane helix</keyword>
<evidence type="ECO:0000256" key="3">
    <source>
        <dbReference type="ARBA" id="ARBA00022448"/>
    </source>
</evidence>
<feature type="domain" description="TonB C-terminal" evidence="11">
    <location>
        <begin position="158"/>
        <end position="252"/>
    </location>
</feature>
<dbReference type="EMBL" id="CP023004">
    <property type="protein sequence ID" value="AWI08390.1"/>
    <property type="molecule type" value="Genomic_DNA"/>
</dbReference>
<keyword evidence="3" id="KW-0813">Transport</keyword>
<dbReference type="PANTHER" id="PTHR33446:SF2">
    <property type="entry name" value="PROTEIN TONB"/>
    <property type="match status" value="1"/>
</dbReference>
<dbReference type="GO" id="GO:0055085">
    <property type="term" value="P:transmembrane transport"/>
    <property type="evidence" value="ECO:0007669"/>
    <property type="project" value="InterPro"/>
</dbReference>
<dbReference type="KEGG" id="elut:CKA38_03205"/>
<evidence type="ECO:0000313" key="12">
    <source>
        <dbReference type="EMBL" id="AWI08390.1"/>
    </source>
</evidence>
<evidence type="ECO:0000313" key="13">
    <source>
        <dbReference type="Proteomes" id="UP000244896"/>
    </source>
</evidence>
<dbReference type="PROSITE" id="PS52015">
    <property type="entry name" value="TONB_CTD"/>
    <property type="match status" value="1"/>
</dbReference>
<dbReference type="GO" id="GO:0098797">
    <property type="term" value="C:plasma membrane protein complex"/>
    <property type="evidence" value="ECO:0007669"/>
    <property type="project" value="TreeGrafter"/>
</dbReference>
<dbReference type="GO" id="GO:0031992">
    <property type="term" value="F:energy transducer activity"/>
    <property type="evidence" value="ECO:0007669"/>
    <property type="project" value="TreeGrafter"/>
</dbReference>
<dbReference type="Proteomes" id="UP000244896">
    <property type="component" value="Chromosome"/>
</dbReference>
<dbReference type="GO" id="GO:0015031">
    <property type="term" value="P:protein transport"/>
    <property type="evidence" value="ECO:0007669"/>
    <property type="project" value="UniProtKB-KW"/>
</dbReference>
<dbReference type="InterPro" id="IPR037682">
    <property type="entry name" value="TonB_C"/>
</dbReference>
<dbReference type="SUPFAM" id="SSF74653">
    <property type="entry name" value="TolA/TonB C-terminal domain"/>
    <property type="match status" value="2"/>
</dbReference>
<name>A0A2U8E0N7_9BACT</name>
<accession>A0A2U8E0N7</accession>
<reference evidence="12 13" key="1">
    <citation type="journal article" date="2018" name="Syst. Appl. Microbiol.">
        <title>Ereboglobus luteus gen. nov. sp. nov. from cockroach guts, and new insights into the oxygen relationship of the genera Opitutus and Didymococcus (Verrucomicrobia: Opitutaceae).</title>
        <authorList>
            <person name="Tegtmeier D."/>
            <person name="Belitz A."/>
            <person name="Radek R."/>
            <person name="Heimerl T."/>
            <person name="Brune A."/>
        </authorList>
    </citation>
    <scope>NUCLEOTIDE SEQUENCE [LARGE SCALE GENOMIC DNA]</scope>
    <source>
        <strain evidence="12 13">Ho45</strain>
    </source>
</reference>
<keyword evidence="4" id="KW-1003">Cell membrane</keyword>
<comment type="subcellular location">
    <subcellularLocation>
        <location evidence="1">Cell inner membrane</location>
        <topology evidence="1">Single-pass membrane protein</topology>
        <orientation evidence="1">Periplasmic side</orientation>
    </subcellularLocation>
</comment>
<proteinExistence type="inferred from homology"/>
<evidence type="ECO:0000256" key="10">
    <source>
        <dbReference type="SAM" id="SignalP"/>
    </source>
</evidence>
<evidence type="ECO:0000256" key="6">
    <source>
        <dbReference type="ARBA" id="ARBA00022692"/>
    </source>
</evidence>
<evidence type="ECO:0000256" key="2">
    <source>
        <dbReference type="ARBA" id="ARBA00006555"/>
    </source>
</evidence>
<evidence type="ECO:0000256" key="9">
    <source>
        <dbReference type="ARBA" id="ARBA00023136"/>
    </source>
</evidence>
<keyword evidence="7" id="KW-0653">Protein transport</keyword>
<dbReference type="AlphaFoldDB" id="A0A2U8E0N7"/>
<evidence type="ECO:0000256" key="4">
    <source>
        <dbReference type="ARBA" id="ARBA00022475"/>
    </source>
</evidence>
<evidence type="ECO:0000256" key="1">
    <source>
        <dbReference type="ARBA" id="ARBA00004383"/>
    </source>
</evidence>
<evidence type="ECO:0000256" key="8">
    <source>
        <dbReference type="ARBA" id="ARBA00022989"/>
    </source>
</evidence>
<evidence type="ECO:0000259" key="11">
    <source>
        <dbReference type="PROSITE" id="PS52015"/>
    </source>
</evidence>
<gene>
    <name evidence="12" type="ORF">CKA38_03205</name>
</gene>
<evidence type="ECO:0000256" key="5">
    <source>
        <dbReference type="ARBA" id="ARBA00022519"/>
    </source>
</evidence>
<dbReference type="PANTHER" id="PTHR33446">
    <property type="entry name" value="PROTEIN TONB-RELATED"/>
    <property type="match status" value="1"/>
</dbReference>
<keyword evidence="5" id="KW-0997">Cell inner membrane</keyword>
<dbReference type="Gene3D" id="3.30.1150.10">
    <property type="match status" value="2"/>
</dbReference>
<dbReference type="InterPro" id="IPR006260">
    <property type="entry name" value="TonB/TolA_C"/>
</dbReference>
<dbReference type="InterPro" id="IPR051045">
    <property type="entry name" value="TonB-dependent_transducer"/>
</dbReference>
<comment type="similarity">
    <text evidence="2">Belongs to the TonB family.</text>
</comment>
<feature type="signal peptide" evidence="10">
    <location>
        <begin position="1"/>
        <end position="27"/>
    </location>
</feature>
<dbReference type="NCBIfam" id="TIGR01352">
    <property type="entry name" value="tonB_Cterm"/>
    <property type="match status" value="1"/>
</dbReference>
<keyword evidence="9" id="KW-0472">Membrane</keyword>
<protein>
    <recommendedName>
        <fullName evidence="11">TonB C-terminal domain-containing protein</fullName>
    </recommendedName>
</protein>
<sequence>MIPMLKKRTAFALLAACVTVLFLPTTAAGKGKAPRVELLKIVEMVEPAFPMKLTVDGVVRGAVDVIIGVDAEGRLDDYLVTMYSKQAFADEIAAVLGRWRFEPTRVDGAPVWTRAMLSFSFEAQGVVITRAALDGVTMLTGSMLEQANRVRVLTRQSELDGPLVVAHTVAPLYPAQFAENGRTGAVTVDFFVDGEGRVRLPVVEGETHPWFANSAVEAILQWRFEPPLKKGRPTVVNARQQFVFGAGAGGTR</sequence>
<feature type="chain" id="PRO_5015890377" description="TonB C-terminal domain-containing protein" evidence="10">
    <location>
        <begin position="28"/>
        <end position="252"/>
    </location>
</feature>
<evidence type="ECO:0000256" key="7">
    <source>
        <dbReference type="ARBA" id="ARBA00022927"/>
    </source>
</evidence>
<keyword evidence="13" id="KW-1185">Reference proteome</keyword>